<comment type="caution">
    <text evidence="2">The sequence shown here is derived from an EMBL/GenBank/DDBJ whole genome shotgun (WGS) entry which is preliminary data.</text>
</comment>
<dbReference type="EMBL" id="JAUCEY010000008">
    <property type="protein sequence ID" value="MDM5453434.1"/>
    <property type="molecule type" value="Genomic_DNA"/>
</dbReference>
<protein>
    <submittedName>
        <fullName evidence="2">Glycosyltransferase</fullName>
        <ecNumber evidence="2">2.4.-.-</ecNumber>
    </submittedName>
</protein>
<dbReference type="GO" id="GO:0016757">
    <property type="term" value="F:glycosyltransferase activity"/>
    <property type="evidence" value="ECO:0007669"/>
    <property type="project" value="UniProtKB-KW"/>
</dbReference>
<evidence type="ECO:0000313" key="2">
    <source>
        <dbReference type="EMBL" id="MDM5453434.1"/>
    </source>
</evidence>
<evidence type="ECO:0000313" key="3">
    <source>
        <dbReference type="Proteomes" id="UP001234602"/>
    </source>
</evidence>
<dbReference type="Gene3D" id="3.40.50.2000">
    <property type="entry name" value="Glycogen Phosphorylase B"/>
    <property type="match status" value="1"/>
</dbReference>
<dbReference type="SUPFAM" id="SSF53756">
    <property type="entry name" value="UDP-Glycosyltransferase/glycogen phosphorylase"/>
    <property type="match status" value="1"/>
</dbReference>
<dbReference type="Proteomes" id="UP001234602">
    <property type="component" value="Unassembled WGS sequence"/>
</dbReference>
<dbReference type="InterPro" id="IPR001296">
    <property type="entry name" value="Glyco_trans_1"/>
</dbReference>
<dbReference type="CDD" id="cd03801">
    <property type="entry name" value="GT4_PimA-like"/>
    <property type="match status" value="1"/>
</dbReference>
<gene>
    <name evidence="2" type="ORF">QUF89_14745</name>
</gene>
<evidence type="ECO:0000259" key="1">
    <source>
        <dbReference type="Pfam" id="PF00534"/>
    </source>
</evidence>
<proteinExistence type="predicted"/>
<feature type="domain" description="Glycosyl transferase family 1" evidence="1">
    <location>
        <begin position="166"/>
        <end position="331"/>
    </location>
</feature>
<organism evidence="2 3">
    <name type="scientific">Peribacillus simplex</name>
    <dbReference type="NCBI Taxonomy" id="1478"/>
    <lineage>
        <taxon>Bacteria</taxon>
        <taxon>Bacillati</taxon>
        <taxon>Bacillota</taxon>
        <taxon>Bacilli</taxon>
        <taxon>Bacillales</taxon>
        <taxon>Bacillaceae</taxon>
        <taxon>Peribacillus</taxon>
    </lineage>
</organism>
<keyword evidence="2" id="KW-0328">Glycosyltransferase</keyword>
<dbReference type="PANTHER" id="PTHR12526">
    <property type="entry name" value="GLYCOSYLTRANSFERASE"/>
    <property type="match status" value="1"/>
</dbReference>
<accession>A0AAW7IG78</accession>
<dbReference type="Pfam" id="PF00534">
    <property type="entry name" value="Glycos_transf_1"/>
    <property type="match status" value="1"/>
</dbReference>
<keyword evidence="2" id="KW-0808">Transferase</keyword>
<dbReference type="RefSeq" id="WP_289320265.1">
    <property type="nucleotide sequence ID" value="NZ_JAUCEY010000008.1"/>
</dbReference>
<reference evidence="2" key="1">
    <citation type="submission" date="2023-06" db="EMBL/GenBank/DDBJ databases">
        <title>Comparative genomics of Bacillaceae isolates and their secondary metabolite potential.</title>
        <authorList>
            <person name="Song L."/>
            <person name="Nielsen L.J."/>
            <person name="Mohite O."/>
            <person name="Xu X."/>
            <person name="Weber T."/>
            <person name="Kovacs A.T."/>
        </authorList>
    </citation>
    <scope>NUCLEOTIDE SEQUENCE</scope>
    <source>
        <strain evidence="2">D8_B_37</strain>
    </source>
</reference>
<dbReference type="EC" id="2.4.-.-" evidence="2"/>
<name>A0AAW7IG78_9BACI</name>
<dbReference type="PANTHER" id="PTHR12526:SF630">
    <property type="entry name" value="GLYCOSYLTRANSFERASE"/>
    <property type="match status" value="1"/>
</dbReference>
<dbReference type="AlphaFoldDB" id="A0AAW7IG78"/>
<sequence>MNILFVFYVPSGGVETLNRQRFAALKKYGIDAHFLYYENRRNFLNDHSAPTFITNDDAEIKKVLEDGDYSAVVVVSDFKTLPRFRSMGYKGKMIIEIQGYGPKKVAREALTNAIPLVNSHADGFLNPKTPHIMQLMDELYPSFPKFSFNNCFDTSQFSYKPSPIDGFRKVAWIGRVEDNKNWSEFLKIGYQLINNYNPNIQLLMFEDPTLSDPKERIKFNKLINRLNLSPNLTLHSNVPNSEMAGFFSEIGDSGGFLCSTSKVEGAPYALLEAMSCRCPVLTTDSDGVRSSVIHNQTGKFYSLGNIDNAIKEAKELMDNQTIRDSIRSNALEHVKTHFSPDLYAQNFIKMLESLGINP</sequence>